<dbReference type="RefSeq" id="WP_247418790.1">
    <property type="nucleotide sequence ID" value="NZ_JALLGW010000002.1"/>
</dbReference>
<evidence type="ECO:0000256" key="1">
    <source>
        <dbReference type="ARBA" id="ARBA00008779"/>
    </source>
</evidence>
<dbReference type="InterPro" id="IPR000917">
    <property type="entry name" value="Sulfatase_N"/>
</dbReference>
<feature type="compositionally biased region" description="Basic and acidic residues" evidence="2">
    <location>
        <begin position="520"/>
        <end position="534"/>
    </location>
</feature>
<dbReference type="EMBL" id="JBHSQH010000001">
    <property type="protein sequence ID" value="MFC5970120.1"/>
    <property type="molecule type" value="Genomic_DNA"/>
</dbReference>
<evidence type="ECO:0000259" key="3">
    <source>
        <dbReference type="Pfam" id="PF00884"/>
    </source>
</evidence>
<feature type="region of interest" description="Disordered" evidence="2">
    <location>
        <begin position="515"/>
        <end position="534"/>
    </location>
</feature>
<feature type="domain" description="Sulfatase N-terminal" evidence="3">
    <location>
        <begin position="239"/>
        <end position="508"/>
    </location>
</feature>
<dbReference type="CDD" id="cd16148">
    <property type="entry name" value="sulfatase_like"/>
    <property type="match status" value="1"/>
</dbReference>
<dbReference type="PANTHER" id="PTHR42693">
    <property type="entry name" value="ARYLSULFATASE FAMILY MEMBER"/>
    <property type="match status" value="1"/>
</dbReference>
<dbReference type="Pfam" id="PF00884">
    <property type="entry name" value="Sulfatase"/>
    <property type="match status" value="1"/>
</dbReference>
<dbReference type="PANTHER" id="PTHR42693:SF33">
    <property type="entry name" value="ARYLSULFATASE"/>
    <property type="match status" value="1"/>
</dbReference>
<dbReference type="InterPro" id="IPR050738">
    <property type="entry name" value="Sulfatase"/>
</dbReference>
<accession>A0ABD5RII4</accession>
<proteinExistence type="inferred from homology"/>
<evidence type="ECO:0000313" key="5">
    <source>
        <dbReference type="Proteomes" id="UP001596099"/>
    </source>
</evidence>
<comment type="similarity">
    <text evidence="1">Belongs to the sulfatase family.</text>
</comment>
<comment type="caution">
    <text evidence="4">The sequence shown here is derived from an EMBL/GenBank/DDBJ whole genome shotgun (WGS) entry which is preliminary data.</text>
</comment>
<dbReference type="InterPro" id="IPR017850">
    <property type="entry name" value="Alkaline_phosphatase_core_sf"/>
</dbReference>
<dbReference type="SUPFAM" id="SSF53649">
    <property type="entry name" value="Alkaline phosphatase-like"/>
    <property type="match status" value="1"/>
</dbReference>
<dbReference type="Gene3D" id="3.40.720.10">
    <property type="entry name" value="Alkaline Phosphatase, subunit A"/>
    <property type="match status" value="1"/>
</dbReference>
<name>A0ABD5RII4_9EURY</name>
<sequence length="644" mass="72286">MRSLPSRADVVDGVERRAGRVLGRALPVVEPLWRVAVDGTLVVGEQETPTWVTEPATATIVRHVRDDSRYYSVLDRDGPPRVRVESRTPFERVDCSLLNGKLARDVRVVGQFETSDGTETHVQRFADLDRERFDGEAEIPVSFRLDSPATAGLLTVESTTRRNRFATVATRAYDRLSERDFEPRRSVSLTHPSLGTDADGPLVLLVSVDTLRFDAREQCGALLDALGDDAFVPDEPRTQGFWTAPAHGSLFTGVHPGDHGYVGWLDENRDSQIHPDLVTLPEFLADHHYRCSAAVSHTRVLPESGFGRGFHRFRFDDMSDWVGRPVDAATTVDRVLDWMATDRRAGQDRAFYFVHLFDPHFPYLPPLDRYDVGDVEFGAIEAYHRTIAEVADDPDRGYLEQLRSDLPVSQETVKILQGYYAQAVDYTAEQVTRLVEGLKRLDRFDDALVIVTGDHGEEFGERGFYLHTSLGDANVRPFLAVKPPADSSLSPQDPVDHLDVLPTVARELGVDPPAQCQGRAWHDDPPSGPRVTERISPDCYNVAVEDERLKAIFTFEGDFPRRPTAEQVDAGPVAEEYYRLAEVRQHPHEVQQVSPSDAYRAELLAVAREFARSTPVVDRWEEERGASPTPSQETAARLRRLGYR</sequence>
<feature type="region of interest" description="Disordered" evidence="2">
    <location>
        <begin position="621"/>
        <end position="644"/>
    </location>
</feature>
<dbReference type="AlphaFoldDB" id="A0ABD5RII4"/>
<evidence type="ECO:0000313" key="4">
    <source>
        <dbReference type="EMBL" id="MFC5970120.1"/>
    </source>
</evidence>
<keyword evidence="5" id="KW-1185">Reference proteome</keyword>
<dbReference type="Proteomes" id="UP001596099">
    <property type="component" value="Unassembled WGS sequence"/>
</dbReference>
<evidence type="ECO:0000256" key="2">
    <source>
        <dbReference type="SAM" id="MobiDB-lite"/>
    </source>
</evidence>
<gene>
    <name evidence="4" type="ORF">ACFPYI_02135</name>
</gene>
<reference evidence="4 5" key="1">
    <citation type="journal article" date="2019" name="Int. J. Syst. Evol. Microbiol.">
        <title>The Global Catalogue of Microorganisms (GCM) 10K type strain sequencing project: providing services to taxonomists for standard genome sequencing and annotation.</title>
        <authorList>
            <consortium name="The Broad Institute Genomics Platform"/>
            <consortium name="The Broad Institute Genome Sequencing Center for Infectious Disease"/>
            <person name="Wu L."/>
            <person name="Ma J."/>
        </authorList>
    </citation>
    <scope>NUCLEOTIDE SEQUENCE [LARGE SCALE GENOMIC DNA]</scope>
    <source>
        <strain evidence="4 5">CGMCC 1.12543</strain>
    </source>
</reference>
<organism evidence="4 5">
    <name type="scientific">Halomarina salina</name>
    <dbReference type="NCBI Taxonomy" id="1872699"/>
    <lineage>
        <taxon>Archaea</taxon>
        <taxon>Methanobacteriati</taxon>
        <taxon>Methanobacteriota</taxon>
        <taxon>Stenosarchaea group</taxon>
        <taxon>Halobacteria</taxon>
        <taxon>Halobacteriales</taxon>
        <taxon>Natronomonadaceae</taxon>
        <taxon>Halomarina</taxon>
    </lineage>
</organism>
<protein>
    <submittedName>
        <fullName evidence="4">Sulfatase</fullName>
    </submittedName>
</protein>